<dbReference type="InterPro" id="IPR010862">
    <property type="entry name" value="DUF1493"/>
</dbReference>
<reference evidence="1 2" key="1">
    <citation type="submission" date="2017-11" db="EMBL/GenBank/DDBJ databases">
        <authorList>
            <person name="Han C.G."/>
        </authorList>
    </citation>
    <scope>NUCLEOTIDE SEQUENCE [LARGE SCALE GENOMIC DNA]</scope>
    <source>
        <strain evidence="1">CFBP3840</strain>
    </source>
</reference>
<accession>A0A2K4X2N7</accession>
<gene>
    <name evidence="1" type="ORF">CFBP3840_05363</name>
</gene>
<dbReference type="Proteomes" id="UP000238095">
    <property type="component" value="Chromosome 1"/>
</dbReference>
<organism evidence="1 2">
    <name type="scientific">Pseudomonas syringae</name>
    <dbReference type="NCBI Taxonomy" id="317"/>
    <lineage>
        <taxon>Bacteria</taxon>
        <taxon>Pseudomonadati</taxon>
        <taxon>Pseudomonadota</taxon>
        <taxon>Gammaproteobacteria</taxon>
        <taxon>Pseudomonadales</taxon>
        <taxon>Pseudomonadaceae</taxon>
        <taxon>Pseudomonas</taxon>
    </lineage>
</organism>
<name>A0A2K4X2N7_PSESX</name>
<evidence type="ECO:0008006" key="3">
    <source>
        <dbReference type="Google" id="ProtNLM"/>
    </source>
</evidence>
<protein>
    <recommendedName>
        <fullName evidence="3">DUF1493 family protein</fullName>
    </recommendedName>
</protein>
<dbReference type="Pfam" id="PF07377">
    <property type="entry name" value="DUF1493"/>
    <property type="match status" value="1"/>
</dbReference>
<evidence type="ECO:0000313" key="1">
    <source>
        <dbReference type="EMBL" id="SOS42368.1"/>
    </source>
</evidence>
<dbReference type="EMBL" id="LT963409">
    <property type="protein sequence ID" value="SOS42368.1"/>
    <property type="molecule type" value="Genomic_DNA"/>
</dbReference>
<proteinExistence type="predicted"/>
<evidence type="ECO:0000313" key="2">
    <source>
        <dbReference type="Proteomes" id="UP000238095"/>
    </source>
</evidence>
<dbReference type="RefSeq" id="WP_060403113.1">
    <property type="nucleotide sequence ID" value="NZ_LT963409.1"/>
</dbReference>
<sequence length="141" mass="16539">MNKDSVDYELLNDIVRCIQEVFEFSKDAFETLSLATDINRELGIEGDDANELMPEFFERFSINIDNYDPYRYFVPEGYDFFSFRRSKDRRGKIPITLGMLYLAARAKVWNTQELENVEFSPAPLYNCTSEIPLEGYKVNDK</sequence>
<dbReference type="AlphaFoldDB" id="A0A2K4X2N7"/>